<dbReference type="Proteomes" id="UP000184330">
    <property type="component" value="Unassembled WGS sequence"/>
</dbReference>
<evidence type="ECO:0000313" key="2">
    <source>
        <dbReference type="Proteomes" id="UP000184330"/>
    </source>
</evidence>
<protein>
    <submittedName>
        <fullName evidence="1">Uncharacterized protein</fullName>
    </submittedName>
</protein>
<proteinExistence type="predicted"/>
<sequence length="243" mass="27700">MPTAYVDSTLKSFDITNLNATPQGATFMPSSPFTALGSKQPIDPWLASLEDEFDQMLKESPNRSILSPNKRYNMQHHLKHPLSGARGSTKAERKVDGNLRNWTIANFELQDNQIYRKAGLDKKTGTIFKERYAACDSDALDVDKTNHRVQNLFYGITKVDVSFVKKRYNVCKLATTLKPKDLTVKPIIPKSPIYELVVDLMDFTKEPDGNMNWIIQKKNPFTKYIWLSPHEDKEAISTSQNLD</sequence>
<keyword evidence="2" id="KW-1185">Reference proteome</keyword>
<gene>
    <name evidence="1" type="ORF">PAC_15489</name>
</gene>
<dbReference type="AlphaFoldDB" id="A0A1L7XKL9"/>
<dbReference type="OrthoDB" id="5424258at2759"/>
<reference evidence="1 2" key="1">
    <citation type="submission" date="2016-03" db="EMBL/GenBank/DDBJ databases">
        <authorList>
            <person name="Ploux O."/>
        </authorList>
    </citation>
    <scope>NUCLEOTIDE SEQUENCE [LARGE SCALE GENOMIC DNA]</scope>
    <source>
        <strain evidence="1 2">UAMH 11012</strain>
    </source>
</reference>
<accession>A0A1L7XKL9</accession>
<evidence type="ECO:0000313" key="1">
    <source>
        <dbReference type="EMBL" id="CZR65589.1"/>
    </source>
</evidence>
<dbReference type="EMBL" id="FJOG01000031">
    <property type="protein sequence ID" value="CZR65589.1"/>
    <property type="molecule type" value="Genomic_DNA"/>
</dbReference>
<dbReference type="STRING" id="576137.A0A1L7XKL9"/>
<organism evidence="1 2">
    <name type="scientific">Phialocephala subalpina</name>
    <dbReference type="NCBI Taxonomy" id="576137"/>
    <lineage>
        <taxon>Eukaryota</taxon>
        <taxon>Fungi</taxon>
        <taxon>Dikarya</taxon>
        <taxon>Ascomycota</taxon>
        <taxon>Pezizomycotina</taxon>
        <taxon>Leotiomycetes</taxon>
        <taxon>Helotiales</taxon>
        <taxon>Mollisiaceae</taxon>
        <taxon>Phialocephala</taxon>
        <taxon>Phialocephala fortinii species complex</taxon>
    </lineage>
</organism>
<name>A0A1L7XKL9_9HELO</name>